<evidence type="ECO:0000256" key="2">
    <source>
        <dbReference type="ARBA" id="ARBA00022989"/>
    </source>
</evidence>
<dbReference type="PANTHER" id="PTHR24026:SF126">
    <property type="entry name" value="PROTOCADHERIN FAT 4"/>
    <property type="match status" value="1"/>
</dbReference>
<dbReference type="GO" id="GO:0007156">
    <property type="term" value="P:homophilic cell adhesion via plasma membrane adhesion molecules"/>
    <property type="evidence" value="ECO:0007669"/>
    <property type="project" value="InterPro"/>
</dbReference>
<dbReference type="AlphaFoldDB" id="A0AAW1DPM6"/>
<dbReference type="EMBL" id="JAPXFL010000002">
    <property type="protein sequence ID" value="KAK9511098.1"/>
    <property type="molecule type" value="Genomic_DNA"/>
</dbReference>
<organism evidence="5 6">
    <name type="scientific">Rhynocoris fuscipes</name>
    <dbReference type="NCBI Taxonomy" id="488301"/>
    <lineage>
        <taxon>Eukaryota</taxon>
        <taxon>Metazoa</taxon>
        <taxon>Ecdysozoa</taxon>
        <taxon>Arthropoda</taxon>
        <taxon>Hexapoda</taxon>
        <taxon>Insecta</taxon>
        <taxon>Pterygota</taxon>
        <taxon>Neoptera</taxon>
        <taxon>Paraneoptera</taxon>
        <taxon>Hemiptera</taxon>
        <taxon>Heteroptera</taxon>
        <taxon>Panheteroptera</taxon>
        <taxon>Cimicomorpha</taxon>
        <taxon>Reduviidae</taxon>
        <taxon>Harpactorinae</taxon>
        <taxon>Harpactorini</taxon>
        <taxon>Rhynocoris</taxon>
    </lineage>
</organism>
<gene>
    <name evidence="5" type="ORF">O3M35_005728</name>
</gene>
<dbReference type="InterPro" id="IPR002126">
    <property type="entry name" value="Cadherin-like_dom"/>
</dbReference>
<evidence type="ECO:0000313" key="5">
    <source>
        <dbReference type="EMBL" id="KAK9511098.1"/>
    </source>
</evidence>
<dbReference type="CDD" id="cd11304">
    <property type="entry name" value="Cadherin_repeat"/>
    <property type="match status" value="1"/>
</dbReference>
<comment type="caution">
    <text evidence="5">The sequence shown here is derived from an EMBL/GenBank/DDBJ whole genome shotgun (WGS) entry which is preliminary data.</text>
</comment>
<keyword evidence="2" id="KW-0472">Membrane</keyword>
<evidence type="ECO:0000313" key="6">
    <source>
        <dbReference type="Proteomes" id="UP001461498"/>
    </source>
</evidence>
<accession>A0AAW1DPM6</accession>
<dbReference type="SMART" id="SM00112">
    <property type="entry name" value="CA"/>
    <property type="match status" value="1"/>
</dbReference>
<keyword evidence="6" id="KW-1185">Reference proteome</keyword>
<dbReference type="InterPro" id="IPR015919">
    <property type="entry name" value="Cadherin-like_sf"/>
</dbReference>
<evidence type="ECO:0000259" key="4">
    <source>
        <dbReference type="PROSITE" id="PS50268"/>
    </source>
</evidence>
<dbReference type="GO" id="GO:0005886">
    <property type="term" value="C:plasma membrane"/>
    <property type="evidence" value="ECO:0007669"/>
    <property type="project" value="UniProtKB-SubCell"/>
</dbReference>
<keyword evidence="2" id="KW-1133">Transmembrane helix</keyword>
<dbReference type="PROSITE" id="PS50268">
    <property type="entry name" value="CADHERIN_2"/>
    <property type="match status" value="1"/>
</dbReference>
<feature type="domain" description="Cadherin" evidence="4">
    <location>
        <begin position="12"/>
        <end position="95"/>
    </location>
</feature>
<dbReference type="Proteomes" id="UP001461498">
    <property type="component" value="Unassembled WGS sequence"/>
</dbReference>
<dbReference type="PRINTS" id="PR00205">
    <property type="entry name" value="CADHERIN"/>
</dbReference>
<dbReference type="Gene3D" id="2.60.40.60">
    <property type="entry name" value="Cadherins"/>
    <property type="match status" value="1"/>
</dbReference>
<dbReference type="GO" id="GO:0005509">
    <property type="term" value="F:calcium ion binding"/>
    <property type="evidence" value="ECO:0007669"/>
    <property type="project" value="UniProtKB-UniRule"/>
</dbReference>
<dbReference type="PANTHER" id="PTHR24026">
    <property type="entry name" value="FAT ATYPICAL CADHERIN-RELATED"/>
    <property type="match status" value="1"/>
</dbReference>
<dbReference type="SUPFAM" id="SSF49313">
    <property type="entry name" value="Cadherin-like"/>
    <property type="match status" value="1"/>
</dbReference>
<evidence type="ECO:0000256" key="1">
    <source>
        <dbReference type="ARBA" id="ARBA00022692"/>
    </source>
</evidence>
<name>A0AAW1DPM6_9HEMI</name>
<proteinExistence type="predicted"/>
<sequence>MSELGVPLVPLATDLDQHVNALLTYQFINRNHSSMFHIDPNTGAIRTVVCLDYEKTPSIVVTLIVVDKGKPRLTSDSVAKVTINVIDVNDSPPLFSQSVYNTTVLLPTFQGVTVVKVYLFFKYLSNSNCFISFKLLLIYYIHVSVTCLRCGFH</sequence>
<keyword evidence="1" id="KW-0812">Transmembrane</keyword>
<protein>
    <recommendedName>
        <fullName evidence="4">Cadherin domain-containing protein</fullName>
    </recommendedName>
</protein>
<evidence type="ECO:0000256" key="3">
    <source>
        <dbReference type="PROSITE-ProRule" id="PRU00043"/>
    </source>
</evidence>
<dbReference type="Pfam" id="PF00028">
    <property type="entry name" value="Cadherin"/>
    <property type="match status" value="1"/>
</dbReference>
<keyword evidence="3" id="KW-0106">Calcium</keyword>
<reference evidence="5 6" key="1">
    <citation type="submission" date="2022-12" db="EMBL/GenBank/DDBJ databases">
        <title>Chromosome-level genome assembly of true bugs.</title>
        <authorList>
            <person name="Ma L."/>
            <person name="Li H."/>
        </authorList>
    </citation>
    <scope>NUCLEOTIDE SEQUENCE [LARGE SCALE GENOMIC DNA]</scope>
    <source>
        <strain evidence="5">Lab_2022b</strain>
    </source>
</reference>